<evidence type="ECO:0000256" key="2">
    <source>
        <dbReference type="ARBA" id="ARBA00023125"/>
    </source>
</evidence>
<evidence type="ECO:0000256" key="4">
    <source>
        <dbReference type="PROSITE-ProRule" id="PRU00335"/>
    </source>
</evidence>
<sequence length="241" mass="26476">MAYEVIKRVSGRAYRYRVESFRDPETRRVRGRWTYLGRVDPADAGLPPRPPKPSSKERLLEAVARLLTQHDAESLSAGSIAREAGVAYGTFYRYFRDRAHAVRETLLRHGPALGDVAERFALPVGTRGDERGRMESWIRENVAAALRDRGLVRAWHIYSNSDDDVLAARRTAIDAAHDALTGHLERLHAAGIATIASPGFTAYALVALVVAMGRDCAIEGTFPIEKLDGLVALATDLTGLA</sequence>
<keyword evidence="7" id="KW-1185">Reference proteome</keyword>
<dbReference type="EMBL" id="AP025523">
    <property type="protein sequence ID" value="BDE06879.1"/>
    <property type="molecule type" value="Genomic_DNA"/>
</dbReference>
<dbReference type="InterPro" id="IPR001647">
    <property type="entry name" value="HTH_TetR"/>
</dbReference>
<dbReference type="PANTHER" id="PTHR30055">
    <property type="entry name" value="HTH-TYPE TRANSCRIPTIONAL REGULATOR RUTR"/>
    <property type="match status" value="1"/>
</dbReference>
<dbReference type="KEGG" id="vab:WPS_21550"/>
<reference evidence="6 7" key="1">
    <citation type="journal article" date="2022" name="ISME Commun">
        <title>Vulcanimicrobium alpinus gen. nov. sp. nov., the first cultivated representative of the candidate phylum 'Eremiobacterota', is a metabolically versatile aerobic anoxygenic phototroph.</title>
        <authorList>
            <person name="Yabe S."/>
            <person name="Muto K."/>
            <person name="Abe K."/>
            <person name="Yokota A."/>
            <person name="Staudigel H."/>
            <person name="Tebo B.M."/>
        </authorList>
    </citation>
    <scope>NUCLEOTIDE SEQUENCE [LARGE SCALE GENOMIC DNA]</scope>
    <source>
        <strain evidence="6 7">WC8-2</strain>
    </source>
</reference>
<dbReference type="PROSITE" id="PS50977">
    <property type="entry name" value="HTH_TETR_2"/>
    <property type="match status" value="1"/>
</dbReference>
<dbReference type="Gene3D" id="1.10.10.60">
    <property type="entry name" value="Homeodomain-like"/>
    <property type="match status" value="1"/>
</dbReference>
<dbReference type="GO" id="GO:0003700">
    <property type="term" value="F:DNA-binding transcription factor activity"/>
    <property type="evidence" value="ECO:0007669"/>
    <property type="project" value="TreeGrafter"/>
</dbReference>
<dbReference type="Gene3D" id="1.10.357.10">
    <property type="entry name" value="Tetracycline Repressor, domain 2"/>
    <property type="match status" value="1"/>
</dbReference>
<keyword evidence="3" id="KW-0804">Transcription</keyword>
<dbReference type="InterPro" id="IPR050109">
    <property type="entry name" value="HTH-type_TetR-like_transc_reg"/>
</dbReference>
<proteinExistence type="predicted"/>
<organism evidence="6 7">
    <name type="scientific">Vulcanimicrobium alpinum</name>
    <dbReference type="NCBI Taxonomy" id="3016050"/>
    <lineage>
        <taxon>Bacteria</taxon>
        <taxon>Bacillati</taxon>
        <taxon>Vulcanimicrobiota</taxon>
        <taxon>Vulcanimicrobiia</taxon>
        <taxon>Vulcanimicrobiales</taxon>
        <taxon>Vulcanimicrobiaceae</taxon>
        <taxon>Vulcanimicrobium</taxon>
    </lineage>
</organism>
<name>A0AAN1XXR3_UNVUL</name>
<evidence type="ECO:0000256" key="1">
    <source>
        <dbReference type="ARBA" id="ARBA00023015"/>
    </source>
</evidence>
<keyword evidence="2 4" id="KW-0238">DNA-binding</keyword>
<evidence type="ECO:0000313" key="7">
    <source>
        <dbReference type="Proteomes" id="UP001317532"/>
    </source>
</evidence>
<protein>
    <submittedName>
        <fullName evidence="6">TetR family transcriptional regulator</fullName>
    </submittedName>
</protein>
<dbReference type="RefSeq" id="WP_317994514.1">
    <property type="nucleotide sequence ID" value="NZ_AP025523.1"/>
</dbReference>
<dbReference type="GO" id="GO:0000976">
    <property type="term" value="F:transcription cis-regulatory region binding"/>
    <property type="evidence" value="ECO:0007669"/>
    <property type="project" value="TreeGrafter"/>
</dbReference>
<dbReference type="Pfam" id="PF00440">
    <property type="entry name" value="TetR_N"/>
    <property type="match status" value="1"/>
</dbReference>
<keyword evidence="1" id="KW-0805">Transcription regulation</keyword>
<dbReference type="PANTHER" id="PTHR30055:SF234">
    <property type="entry name" value="HTH-TYPE TRANSCRIPTIONAL REGULATOR BETI"/>
    <property type="match status" value="1"/>
</dbReference>
<dbReference type="AlphaFoldDB" id="A0AAN1XXR3"/>
<evidence type="ECO:0000313" key="6">
    <source>
        <dbReference type="EMBL" id="BDE06879.1"/>
    </source>
</evidence>
<dbReference type="Proteomes" id="UP001317532">
    <property type="component" value="Chromosome"/>
</dbReference>
<accession>A0AAN1XXR3</accession>
<evidence type="ECO:0000256" key="3">
    <source>
        <dbReference type="ARBA" id="ARBA00023163"/>
    </source>
</evidence>
<gene>
    <name evidence="6" type="ORF">WPS_21550</name>
</gene>
<feature type="domain" description="HTH tetR-type" evidence="5">
    <location>
        <begin position="53"/>
        <end position="113"/>
    </location>
</feature>
<evidence type="ECO:0000259" key="5">
    <source>
        <dbReference type="PROSITE" id="PS50977"/>
    </source>
</evidence>
<dbReference type="InterPro" id="IPR009057">
    <property type="entry name" value="Homeodomain-like_sf"/>
</dbReference>
<dbReference type="SUPFAM" id="SSF46689">
    <property type="entry name" value="Homeodomain-like"/>
    <property type="match status" value="1"/>
</dbReference>
<feature type="DNA-binding region" description="H-T-H motif" evidence="4">
    <location>
        <begin position="76"/>
        <end position="95"/>
    </location>
</feature>